<dbReference type="OrthoDB" id="6369905at2759"/>
<dbReference type="PANTHER" id="PTHR11851">
    <property type="entry name" value="METALLOPROTEASE"/>
    <property type="match status" value="1"/>
</dbReference>
<organism evidence="5 6">
    <name type="scientific">Saprolegnia diclina (strain VS20)</name>
    <dbReference type="NCBI Taxonomy" id="1156394"/>
    <lineage>
        <taxon>Eukaryota</taxon>
        <taxon>Sar</taxon>
        <taxon>Stramenopiles</taxon>
        <taxon>Oomycota</taxon>
        <taxon>Saprolegniomycetes</taxon>
        <taxon>Saprolegniales</taxon>
        <taxon>Saprolegniaceae</taxon>
        <taxon>Saprolegnia</taxon>
    </lineage>
</organism>
<dbReference type="InterPro" id="IPR011765">
    <property type="entry name" value="Pept_M16_N"/>
</dbReference>
<dbReference type="InterPro" id="IPR050361">
    <property type="entry name" value="MPP/UQCRC_Complex"/>
</dbReference>
<sequence>MANQSFQSIPLSIMSLSVLRSTASRRALSSARHASSLAEELPYLPALHASPLASEIAVGATGKGLGVASASPAHCTVATLGVTFNTGARFESDKNAGISLLASKLAFRSTDARSDLALFRDIEAIGGSISSSVGRDYVNLSISVTPEHIDEAAAILAESVLAARCAEWDVSTQKAKAEVDIELLRSNAADLLSEGIHAAAFYDNRTLGRTVFSKNVSALKAKDVRAFYDANVNAANMVLVGRGINQSALNDIANTHFSGVVAGDRTKPAAAHYVGGEHRVAAASPVSYVALGFSAGALNTQEKSAAHVLEHVLKGRIAGASSAFRAVYADASLLGLSGVARPDDASALVASFLKEFQAVASSPLSAAELEAAKKSSGLCYSSFVDTKNGALTQLARSAFAQSAITEASTHAALHAVSVKDVQTLAAKLVASKPSLASVGDLTHVPRYDDILKKL</sequence>
<dbReference type="InterPro" id="IPR011249">
    <property type="entry name" value="Metalloenz_LuxS/M16"/>
</dbReference>
<evidence type="ECO:0000313" key="6">
    <source>
        <dbReference type="Proteomes" id="UP000030762"/>
    </source>
</evidence>
<comment type="function">
    <text evidence="1">Substrate recognition and binding subunit of the essential mitochondrial processing protease (MPP), which cleaves the mitochondrial sequence off newly imported precursors proteins.</text>
</comment>
<feature type="domain" description="Peptidase M16 C-terminal" evidence="4">
    <location>
        <begin position="219"/>
        <end position="374"/>
    </location>
</feature>
<dbReference type="Proteomes" id="UP000030762">
    <property type="component" value="Unassembled WGS sequence"/>
</dbReference>
<dbReference type="PANTHER" id="PTHR11851:SF49">
    <property type="entry name" value="MITOCHONDRIAL-PROCESSING PEPTIDASE SUBUNIT ALPHA"/>
    <property type="match status" value="1"/>
</dbReference>
<evidence type="ECO:0000259" key="4">
    <source>
        <dbReference type="Pfam" id="PF05193"/>
    </source>
</evidence>
<evidence type="ECO:0000256" key="2">
    <source>
        <dbReference type="ARBA" id="ARBA00007261"/>
    </source>
</evidence>
<reference evidence="5 6" key="1">
    <citation type="submission" date="2012-04" db="EMBL/GenBank/DDBJ databases">
        <title>The Genome Sequence of Saprolegnia declina VS20.</title>
        <authorList>
            <consortium name="The Broad Institute Genome Sequencing Platform"/>
            <person name="Russ C."/>
            <person name="Nusbaum C."/>
            <person name="Tyler B."/>
            <person name="van West P."/>
            <person name="Dieguez-Uribeondo J."/>
            <person name="de Bruijn I."/>
            <person name="Tripathy S."/>
            <person name="Jiang R."/>
            <person name="Young S.K."/>
            <person name="Zeng Q."/>
            <person name="Gargeya S."/>
            <person name="Fitzgerald M."/>
            <person name="Haas B."/>
            <person name="Abouelleil A."/>
            <person name="Alvarado L."/>
            <person name="Arachchi H.M."/>
            <person name="Berlin A."/>
            <person name="Chapman S.B."/>
            <person name="Goldberg J."/>
            <person name="Griggs A."/>
            <person name="Gujja S."/>
            <person name="Hansen M."/>
            <person name="Howarth C."/>
            <person name="Imamovic A."/>
            <person name="Larimer J."/>
            <person name="McCowen C."/>
            <person name="Montmayeur A."/>
            <person name="Murphy C."/>
            <person name="Neiman D."/>
            <person name="Pearson M."/>
            <person name="Priest M."/>
            <person name="Roberts A."/>
            <person name="Saif S."/>
            <person name="Shea T."/>
            <person name="Sisk P."/>
            <person name="Sykes S."/>
            <person name="Wortman J."/>
            <person name="Nusbaum C."/>
            <person name="Birren B."/>
        </authorList>
    </citation>
    <scope>NUCLEOTIDE SEQUENCE [LARGE SCALE GENOMIC DNA]</scope>
    <source>
        <strain evidence="5 6">VS20</strain>
    </source>
</reference>
<dbReference type="EMBL" id="JH767174">
    <property type="protein sequence ID" value="EQC30547.1"/>
    <property type="molecule type" value="Genomic_DNA"/>
</dbReference>
<protein>
    <recommendedName>
        <fullName evidence="7">Peptidase M16 N-terminal domain-containing protein</fullName>
    </recommendedName>
</protein>
<dbReference type="GO" id="GO:0046872">
    <property type="term" value="F:metal ion binding"/>
    <property type="evidence" value="ECO:0007669"/>
    <property type="project" value="InterPro"/>
</dbReference>
<proteinExistence type="inferred from homology"/>
<dbReference type="RefSeq" id="XP_008615873.1">
    <property type="nucleotide sequence ID" value="XM_008617651.1"/>
</dbReference>
<dbReference type="Gene3D" id="3.30.830.10">
    <property type="entry name" value="Metalloenzyme, LuxS/M16 peptidase-like"/>
    <property type="match status" value="2"/>
</dbReference>
<evidence type="ECO:0000256" key="1">
    <source>
        <dbReference type="ARBA" id="ARBA00002123"/>
    </source>
</evidence>
<dbReference type="AlphaFoldDB" id="T0RKW8"/>
<dbReference type="VEuPathDB" id="FungiDB:SDRG_11607"/>
<dbReference type="eggNOG" id="KOG2067">
    <property type="taxonomic scope" value="Eukaryota"/>
</dbReference>
<evidence type="ECO:0000313" key="5">
    <source>
        <dbReference type="EMBL" id="EQC30547.1"/>
    </source>
</evidence>
<dbReference type="STRING" id="1156394.T0RKW8"/>
<dbReference type="GeneID" id="19952334"/>
<dbReference type="InParanoid" id="T0RKW8"/>
<accession>T0RKW8</accession>
<feature type="domain" description="Peptidase M16 N-terminal" evidence="3">
    <location>
        <begin position="67"/>
        <end position="210"/>
    </location>
</feature>
<evidence type="ECO:0008006" key="7">
    <source>
        <dbReference type="Google" id="ProtNLM"/>
    </source>
</evidence>
<name>T0RKW8_SAPDV</name>
<dbReference type="GO" id="GO:0005739">
    <property type="term" value="C:mitochondrion"/>
    <property type="evidence" value="ECO:0007669"/>
    <property type="project" value="TreeGrafter"/>
</dbReference>
<dbReference type="SUPFAM" id="SSF63411">
    <property type="entry name" value="LuxS/MPP-like metallohydrolase"/>
    <property type="match status" value="2"/>
</dbReference>
<dbReference type="Pfam" id="PF00675">
    <property type="entry name" value="Peptidase_M16"/>
    <property type="match status" value="1"/>
</dbReference>
<evidence type="ECO:0000259" key="3">
    <source>
        <dbReference type="Pfam" id="PF00675"/>
    </source>
</evidence>
<dbReference type="Pfam" id="PF05193">
    <property type="entry name" value="Peptidase_M16_C"/>
    <property type="match status" value="1"/>
</dbReference>
<gene>
    <name evidence="5" type="ORF">SDRG_11607</name>
</gene>
<dbReference type="OMA" id="APKFALY"/>
<dbReference type="InterPro" id="IPR007863">
    <property type="entry name" value="Peptidase_M16_C"/>
</dbReference>
<comment type="similarity">
    <text evidence="2">Belongs to the peptidase M16 family.</text>
</comment>
<keyword evidence="6" id="KW-1185">Reference proteome</keyword>